<evidence type="ECO:0000259" key="2">
    <source>
        <dbReference type="Pfam" id="PF03972"/>
    </source>
</evidence>
<evidence type="ECO:0000313" key="5">
    <source>
        <dbReference type="Proteomes" id="UP000825228"/>
    </source>
</evidence>
<dbReference type="InterPro" id="IPR042183">
    <property type="entry name" value="MmgE/PrpD_sf_1"/>
</dbReference>
<dbReference type="RefSeq" id="WP_222683912.1">
    <property type="nucleotide sequence ID" value="NZ_JABUBT010000024.1"/>
</dbReference>
<comment type="caution">
    <text evidence="4">The sequence shown here is derived from an EMBL/GenBank/DDBJ whole genome shotgun (WGS) entry which is preliminary data.</text>
</comment>
<evidence type="ECO:0000259" key="3">
    <source>
        <dbReference type="Pfam" id="PF19305"/>
    </source>
</evidence>
<organism evidence="4 5">
    <name type="scientific">Rhodococcoides corynebacterioides</name>
    <dbReference type="NCBI Taxonomy" id="53972"/>
    <lineage>
        <taxon>Bacteria</taxon>
        <taxon>Bacillati</taxon>
        <taxon>Actinomycetota</taxon>
        <taxon>Actinomycetes</taxon>
        <taxon>Mycobacteriales</taxon>
        <taxon>Nocardiaceae</taxon>
        <taxon>Rhodococcoides</taxon>
    </lineage>
</organism>
<dbReference type="InterPro" id="IPR005656">
    <property type="entry name" value="MmgE_PrpD"/>
</dbReference>
<dbReference type="PANTHER" id="PTHR16943">
    <property type="entry name" value="2-METHYLCITRATE DEHYDRATASE-RELATED"/>
    <property type="match status" value="1"/>
</dbReference>
<gene>
    <name evidence="4" type="ORF">HQ603_07545</name>
</gene>
<proteinExistence type="inferred from homology"/>
<reference evidence="4 5" key="1">
    <citation type="submission" date="2020-06" db="EMBL/GenBank/DDBJ databases">
        <title>Taxonomy, biology and ecology of Rhodococcus bacteria occurring in California pistachio and other woody hosts as revealed by genome sequence analyses.</title>
        <authorList>
            <person name="Gai Y."/>
            <person name="Riely B."/>
        </authorList>
    </citation>
    <scope>NUCLEOTIDE SEQUENCE [LARGE SCALE GENOMIC DNA]</scope>
    <source>
        <strain evidence="4 5">BP-281</strain>
    </source>
</reference>
<accession>A0ABS7P2F6</accession>
<keyword evidence="5" id="KW-1185">Reference proteome</keyword>
<dbReference type="PANTHER" id="PTHR16943:SF8">
    <property type="entry name" value="2-METHYLCITRATE DEHYDRATASE"/>
    <property type="match status" value="1"/>
</dbReference>
<dbReference type="Pfam" id="PF03972">
    <property type="entry name" value="MmgE_PrpD_N"/>
    <property type="match status" value="1"/>
</dbReference>
<dbReference type="InterPro" id="IPR042188">
    <property type="entry name" value="MmgE/PrpD_sf_2"/>
</dbReference>
<dbReference type="Pfam" id="PF19305">
    <property type="entry name" value="MmgE_PrpD_C"/>
    <property type="match status" value="1"/>
</dbReference>
<dbReference type="EMBL" id="JABUBU010000003">
    <property type="protein sequence ID" value="MBY6366603.1"/>
    <property type="molecule type" value="Genomic_DNA"/>
</dbReference>
<name>A0ABS7P2F6_9NOCA</name>
<evidence type="ECO:0000313" key="4">
    <source>
        <dbReference type="EMBL" id="MBY6366603.1"/>
    </source>
</evidence>
<feature type="domain" description="MmgE/PrpD C-terminal" evidence="3">
    <location>
        <begin position="270"/>
        <end position="421"/>
    </location>
</feature>
<dbReference type="Proteomes" id="UP000825228">
    <property type="component" value="Unassembled WGS sequence"/>
</dbReference>
<dbReference type="InterPro" id="IPR045336">
    <property type="entry name" value="MmgE_PrpD_N"/>
</dbReference>
<comment type="similarity">
    <text evidence="1">Belongs to the PrpD family.</text>
</comment>
<dbReference type="Gene3D" id="1.10.4100.10">
    <property type="entry name" value="2-methylcitrate dehydratase PrpD"/>
    <property type="match status" value="1"/>
</dbReference>
<sequence length="449" mass="46432">MTHSETFRSAERSRQAVDRLVADALTAAEARGPSRVETVLVDLWGVGLAGSRTSEVAALMASRRRDSGPWRTVGGAATGDADTVALLDAVASCCFELDEGNKYAAGHPAAHVVPAAVAAARLADGPVTGAAFLTAVVAGYEVATRFGHALARDPRWHTHGHWGATGAAMAAAVVWGLSAERTAAAVDASTSLVSIAPWEVVLQGHFGRNLWMGTAVRSGLDAARLAEAGLVDNVGIASSTLGGVVGTLHADRLAVEPGVLSVDRGYAKRHASCSYTHAAVDVVQHLRREHELSADDVTAVRVRIHGLAEPLFGRTPTTRLQAMFSLPVVVAAALVADEIGVDTLDPDGATFARATAVVDRVEVEVADHLTALLPDRRAVEVELTVRSGEVLAAGAPNPVGDSDHFPLDRDAVVAKIAGLVGVADARRVVEVVDGLAGAADVVEALQGLP</sequence>
<feature type="domain" description="MmgE/PrpD N-terminal" evidence="2">
    <location>
        <begin position="35"/>
        <end position="231"/>
    </location>
</feature>
<evidence type="ECO:0000256" key="1">
    <source>
        <dbReference type="ARBA" id="ARBA00006174"/>
    </source>
</evidence>
<dbReference type="InterPro" id="IPR045337">
    <property type="entry name" value="MmgE_PrpD_C"/>
</dbReference>
<dbReference type="SUPFAM" id="SSF103378">
    <property type="entry name" value="2-methylcitrate dehydratase PrpD"/>
    <property type="match status" value="1"/>
</dbReference>
<dbReference type="Gene3D" id="3.30.1330.120">
    <property type="entry name" value="2-methylcitrate dehydratase PrpD"/>
    <property type="match status" value="1"/>
</dbReference>
<protein>
    <submittedName>
        <fullName evidence="4">MmgE/PrpD family protein</fullName>
    </submittedName>
</protein>
<dbReference type="InterPro" id="IPR036148">
    <property type="entry name" value="MmgE/PrpD_sf"/>
</dbReference>